<dbReference type="GO" id="GO:0000976">
    <property type="term" value="F:transcription cis-regulatory region binding"/>
    <property type="evidence" value="ECO:0007669"/>
    <property type="project" value="TreeGrafter"/>
</dbReference>
<evidence type="ECO:0000256" key="4">
    <source>
        <dbReference type="ARBA" id="ARBA00023163"/>
    </source>
</evidence>
<accession>A0A4V2S3S6</accession>
<dbReference type="Pfam" id="PF13977">
    <property type="entry name" value="TetR_C_6"/>
    <property type="match status" value="1"/>
</dbReference>
<dbReference type="SUPFAM" id="SSF48498">
    <property type="entry name" value="Tetracyclin repressor-like, C-terminal domain"/>
    <property type="match status" value="1"/>
</dbReference>
<dbReference type="InterPro" id="IPR036271">
    <property type="entry name" value="Tet_transcr_reg_TetR-rel_C_sf"/>
</dbReference>
<dbReference type="InterPro" id="IPR039538">
    <property type="entry name" value="BetI_C"/>
</dbReference>
<dbReference type="AlphaFoldDB" id="A0A4V2S3S6"/>
<feature type="DNA-binding region" description="H-T-H motif" evidence="5">
    <location>
        <begin position="44"/>
        <end position="63"/>
    </location>
</feature>
<keyword evidence="3 5" id="KW-0238">DNA-binding</keyword>
<name>A0A4V2S3S6_9PSEU</name>
<evidence type="ECO:0000259" key="6">
    <source>
        <dbReference type="PROSITE" id="PS50977"/>
    </source>
</evidence>
<evidence type="ECO:0000256" key="1">
    <source>
        <dbReference type="ARBA" id="ARBA00022491"/>
    </source>
</evidence>
<sequence>MPNKLAWPCYKGNVPKIVDPDQRRQAVAEAVFQVVARDGVEQASLRNVAVAAGLAIGSVRHYFTSAAEMTAFAMREIRDRVFLRVLEHAAEILDDPTINRRAATERLLAELLPLDAGRMQEAVLWLDFAAAARTRPELRAVAREQYEDTRALLTRVLAEAQQMGGLTDQTDVDAEAARLHALLDGLAMAAVLHPDRMRPDDMRAALHRHIDELAGGK</sequence>
<dbReference type="Proteomes" id="UP000295680">
    <property type="component" value="Unassembled WGS sequence"/>
</dbReference>
<dbReference type="GO" id="GO:0003700">
    <property type="term" value="F:DNA-binding transcription factor activity"/>
    <property type="evidence" value="ECO:0007669"/>
    <property type="project" value="TreeGrafter"/>
</dbReference>
<feature type="domain" description="HTH tetR-type" evidence="6">
    <location>
        <begin position="21"/>
        <end position="81"/>
    </location>
</feature>
<protein>
    <submittedName>
        <fullName evidence="7">DNA-binding transcriptional regulator YbjK</fullName>
    </submittedName>
</protein>
<evidence type="ECO:0000313" key="8">
    <source>
        <dbReference type="Proteomes" id="UP000295680"/>
    </source>
</evidence>
<proteinExistence type="predicted"/>
<evidence type="ECO:0000256" key="3">
    <source>
        <dbReference type="ARBA" id="ARBA00023125"/>
    </source>
</evidence>
<dbReference type="PANTHER" id="PTHR30055">
    <property type="entry name" value="HTH-TYPE TRANSCRIPTIONAL REGULATOR RUTR"/>
    <property type="match status" value="1"/>
</dbReference>
<dbReference type="EMBL" id="SLWS01000021">
    <property type="protein sequence ID" value="TCO45290.1"/>
    <property type="molecule type" value="Genomic_DNA"/>
</dbReference>
<evidence type="ECO:0000256" key="5">
    <source>
        <dbReference type="PROSITE-ProRule" id="PRU00335"/>
    </source>
</evidence>
<dbReference type="InterPro" id="IPR050109">
    <property type="entry name" value="HTH-type_TetR-like_transc_reg"/>
</dbReference>
<reference evidence="7 8" key="1">
    <citation type="submission" date="2019-03" db="EMBL/GenBank/DDBJ databases">
        <title>Genomic Encyclopedia of Type Strains, Phase IV (KMG-IV): sequencing the most valuable type-strain genomes for metagenomic binning, comparative biology and taxonomic classification.</title>
        <authorList>
            <person name="Goeker M."/>
        </authorList>
    </citation>
    <scope>NUCLEOTIDE SEQUENCE [LARGE SCALE GENOMIC DNA]</scope>
    <source>
        <strain evidence="7 8">DSM 45934</strain>
    </source>
</reference>
<comment type="caution">
    <text evidence="7">The sequence shown here is derived from an EMBL/GenBank/DDBJ whole genome shotgun (WGS) entry which is preliminary data.</text>
</comment>
<dbReference type="InterPro" id="IPR009057">
    <property type="entry name" value="Homeodomain-like_sf"/>
</dbReference>
<organism evidence="7 8">
    <name type="scientific">Actinocrispum wychmicini</name>
    <dbReference type="NCBI Taxonomy" id="1213861"/>
    <lineage>
        <taxon>Bacteria</taxon>
        <taxon>Bacillati</taxon>
        <taxon>Actinomycetota</taxon>
        <taxon>Actinomycetes</taxon>
        <taxon>Pseudonocardiales</taxon>
        <taxon>Pseudonocardiaceae</taxon>
        <taxon>Actinocrispum</taxon>
    </lineage>
</organism>
<keyword evidence="2" id="KW-0805">Transcription regulation</keyword>
<dbReference type="PROSITE" id="PS50977">
    <property type="entry name" value="HTH_TETR_2"/>
    <property type="match status" value="1"/>
</dbReference>
<evidence type="ECO:0000256" key="2">
    <source>
        <dbReference type="ARBA" id="ARBA00023015"/>
    </source>
</evidence>
<keyword evidence="4" id="KW-0804">Transcription</keyword>
<dbReference type="PANTHER" id="PTHR30055:SF234">
    <property type="entry name" value="HTH-TYPE TRANSCRIPTIONAL REGULATOR BETI"/>
    <property type="match status" value="1"/>
</dbReference>
<dbReference type="InterPro" id="IPR001647">
    <property type="entry name" value="HTH_TetR"/>
</dbReference>
<keyword evidence="8" id="KW-1185">Reference proteome</keyword>
<gene>
    <name evidence="7" type="ORF">EV192_12154</name>
</gene>
<evidence type="ECO:0000313" key="7">
    <source>
        <dbReference type="EMBL" id="TCO45290.1"/>
    </source>
</evidence>
<dbReference type="SUPFAM" id="SSF46689">
    <property type="entry name" value="Homeodomain-like"/>
    <property type="match status" value="1"/>
</dbReference>
<dbReference type="Gene3D" id="1.10.357.10">
    <property type="entry name" value="Tetracycline Repressor, domain 2"/>
    <property type="match status" value="1"/>
</dbReference>
<keyword evidence="1" id="KW-0678">Repressor</keyword>